<comment type="catalytic activity">
    <reaction evidence="12">
        <text>voriconazole(in) + ATP + H2O = voriconazole(out) + ADP + phosphate + H(+)</text>
        <dbReference type="Rhea" id="RHEA:61912"/>
        <dbReference type="ChEBI" id="CHEBI:10023"/>
        <dbReference type="ChEBI" id="CHEBI:15377"/>
        <dbReference type="ChEBI" id="CHEBI:15378"/>
        <dbReference type="ChEBI" id="CHEBI:30616"/>
        <dbReference type="ChEBI" id="CHEBI:43474"/>
        <dbReference type="ChEBI" id="CHEBI:456216"/>
    </reaction>
    <physiologicalReaction direction="left-to-right" evidence="12">
        <dbReference type="Rhea" id="RHEA:61913"/>
    </physiologicalReaction>
</comment>
<name>A0AA40F0N1_9PEZI</name>
<evidence type="ECO:0000256" key="8">
    <source>
        <dbReference type="ARBA" id="ARBA00022840"/>
    </source>
</evidence>
<evidence type="ECO:0000256" key="4">
    <source>
        <dbReference type="ARBA" id="ARBA00022475"/>
    </source>
</evidence>
<dbReference type="PROSITE" id="PS00211">
    <property type="entry name" value="ABC_TRANSPORTER_1"/>
    <property type="match status" value="1"/>
</dbReference>
<dbReference type="CDD" id="cd03232">
    <property type="entry name" value="ABCG_PDR_domain2"/>
    <property type="match status" value="1"/>
</dbReference>
<evidence type="ECO:0000256" key="13">
    <source>
        <dbReference type="ARBA" id="ARBA00069001"/>
    </source>
</evidence>
<dbReference type="InterPro" id="IPR013525">
    <property type="entry name" value="ABC2_TM"/>
</dbReference>
<dbReference type="PROSITE" id="PS50893">
    <property type="entry name" value="ABC_TRANSPORTER_2"/>
    <property type="match status" value="2"/>
</dbReference>
<feature type="region of interest" description="Disordered" evidence="14">
    <location>
        <begin position="1"/>
        <end position="75"/>
    </location>
</feature>
<evidence type="ECO:0000256" key="3">
    <source>
        <dbReference type="ARBA" id="ARBA00022448"/>
    </source>
</evidence>
<dbReference type="Pfam" id="PF06422">
    <property type="entry name" value="PDR_CDR"/>
    <property type="match status" value="1"/>
</dbReference>
<dbReference type="PANTHER" id="PTHR19241">
    <property type="entry name" value="ATP-BINDING CASSETTE TRANSPORTER"/>
    <property type="match status" value="1"/>
</dbReference>
<evidence type="ECO:0000259" key="16">
    <source>
        <dbReference type="PROSITE" id="PS50893"/>
    </source>
</evidence>
<evidence type="ECO:0000313" key="18">
    <source>
        <dbReference type="Proteomes" id="UP001172155"/>
    </source>
</evidence>
<dbReference type="InterPro" id="IPR034001">
    <property type="entry name" value="ABCG_PDR_1"/>
</dbReference>
<feature type="transmembrane region" description="Helical" evidence="15">
    <location>
        <begin position="829"/>
        <end position="862"/>
    </location>
</feature>
<dbReference type="GO" id="GO:0016887">
    <property type="term" value="F:ATP hydrolysis activity"/>
    <property type="evidence" value="ECO:0007669"/>
    <property type="project" value="InterPro"/>
</dbReference>
<dbReference type="GO" id="GO:0005886">
    <property type="term" value="C:plasma membrane"/>
    <property type="evidence" value="ECO:0007669"/>
    <property type="project" value="UniProtKB-SubCell"/>
</dbReference>
<evidence type="ECO:0000256" key="1">
    <source>
        <dbReference type="ARBA" id="ARBA00004651"/>
    </source>
</evidence>
<dbReference type="InterPro" id="IPR034003">
    <property type="entry name" value="ABCG_PDR_2"/>
</dbReference>
<keyword evidence="6" id="KW-0677">Repeat</keyword>
<dbReference type="InterPro" id="IPR003439">
    <property type="entry name" value="ABC_transporter-like_ATP-bd"/>
</dbReference>
<dbReference type="Pfam" id="PF01061">
    <property type="entry name" value="ABC2_membrane"/>
    <property type="match status" value="2"/>
</dbReference>
<keyword evidence="18" id="KW-1185">Reference proteome</keyword>
<evidence type="ECO:0000256" key="2">
    <source>
        <dbReference type="ARBA" id="ARBA00006012"/>
    </source>
</evidence>
<dbReference type="InterPro" id="IPR010929">
    <property type="entry name" value="PDR_CDR_ABC"/>
</dbReference>
<feature type="transmembrane region" description="Helical" evidence="15">
    <location>
        <begin position="1398"/>
        <end position="1418"/>
    </location>
</feature>
<dbReference type="SMART" id="SM00382">
    <property type="entry name" value="AAA"/>
    <property type="match status" value="2"/>
</dbReference>
<accession>A0AA40F0N1</accession>
<feature type="region of interest" description="Disordered" evidence="14">
    <location>
        <begin position="96"/>
        <end position="158"/>
    </location>
</feature>
<feature type="transmembrane region" description="Helical" evidence="15">
    <location>
        <begin position="605"/>
        <end position="624"/>
    </location>
</feature>
<proteinExistence type="inferred from homology"/>
<dbReference type="Proteomes" id="UP001172155">
    <property type="component" value="Unassembled WGS sequence"/>
</dbReference>
<feature type="transmembrane region" description="Helical" evidence="15">
    <location>
        <begin position="718"/>
        <end position="737"/>
    </location>
</feature>
<feature type="domain" description="ABC transporter" evidence="16">
    <location>
        <begin position="219"/>
        <end position="464"/>
    </location>
</feature>
<feature type="transmembrane region" description="Helical" evidence="15">
    <location>
        <begin position="1327"/>
        <end position="1355"/>
    </location>
</feature>
<comment type="similarity">
    <text evidence="2">Belongs to the ABC transporter superfamily. ABCG family. PDR (TC 3.A.1.205) subfamily.</text>
</comment>
<protein>
    <recommendedName>
        <fullName evidence="13">ABC multidrug transporter atrF</fullName>
    </recommendedName>
</protein>
<feature type="compositionally biased region" description="Acidic residues" evidence="14">
    <location>
        <begin position="136"/>
        <end position="157"/>
    </location>
</feature>
<evidence type="ECO:0000256" key="12">
    <source>
        <dbReference type="ARBA" id="ARBA00047823"/>
    </source>
</evidence>
<evidence type="ECO:0000256" key="11">
    <source>
        <dbReference type="ARBA" id="ARBA00023180"/>
    </source>
</evidence>
<dbReference type="EMBL" id="JAUKUD010000003">
    <property type="protein sequence ID" value="KAK0748962.1"/>
    <property type="molecule type" value="Genomic_DNA"/>
</dbReference>
<dbReference type="Pfam" id="PF00005">
    <property type="entry name" value="ABC_tran"/>
    <property type="match status" value="2"/>
</dbReference>
<dbReference type="InterPro" id="IPR017871">
    <property type="entry name" value="ABC_transporter-like_CS"/>
</dbReference>
<evidence type="ECO:0000256" key="7">
    <source>
        <dbReference type="ARBA" id="ARBA00022741"/>
    </source>
</evidence>
<keyword evidence="11" id="KW-0325">Glycoprotein</keyword>
<evidence type="ECO:0000256" key="14">
    <source>
        <dbReference type="SAM" id="MobiDB-lite"/>
    </source>
</evidence>
<evidence type="ECO:0000256" key="10">
    <source>
        <dbReference type="ARBA" id="ARBA00023136"/>
    </source>
</evidence>
<comment type="subcellular location">
    <subcellularLocation>
        <location evidence="1">Cell membrane</location>
        <topology evidence="1">Multi-pass membrane protein</topology>
    </subcellularLocation>
</comment>
<reference evidence="17" key="1">
    <citation type="submission" date="2023-06" db="EMBL/GenBank/DDBJ databases">
        <title>Genome-scale phylogeny and comparative genomics of the fungal order Sordariales.</title>
        <authorList>
            <consortium name="Lawrence Berkeley National Laboratory"/>
            <person name="Hensen N."/>
            <person name="Bonometti L."/>
            <person name="Westerberg I."/>
            <person name="Brannstrom I.O."/>
            <person name="Guillou S."/>
            <person name="Cros-Aarteil S."/>
            <person name="Calhoun S."/>
            <person name="Haridas S."/>
            <person name="Kuo A."/>
            <person name="Mondo S."/>
            <person name="Pangilinan J."/>
            <person name="Riley R."/>
            <person name="LaButti K."/>
            <person name="Andreopoulos B."/>
            <person name="Lipzen A."/>
            <person name="Chen C."/>
            <person name="Yanf M."/>
            <person name="Daum C."/>
            <person name="Ng V."/>
            <person name="Clum A."/>
            <person name="Steindorff A."/>
            <person name="Ohm R."/>
            <person name="Martin F."/>
            <person name="Silar P."/>
            <person name="Natvig D."/>
            <person name="Lalanne C."/>
            <person name="Gautier V."/>
            <person name="Ament-velasquez S.L."/>
            <person name="Kruys A."/>
            <person name="Hutchinson M.I."/>
            <person name="Powell A.J."/>
            <person name="Barry K."/>
            <person name="Miller A.N."/>
            <person name="Grigoriev I.V."/>
            <person name="Debuchy R."/>
            <person name="Gladieux P."/>
            <person name="Thoren M.H."/>
            <person name="Johannesson H."/>
        </authorList>
    </citation>
    <scope>NUCLEOTIDE SEQUENCE</scope>
    <source>
        <strain evidence="17">SMH3187-1</strain>
    </source>
</reference>
<evidence type="ECO:0000256" key="15">
    <source>
        <dbReference type="SAM" id="Phobius"/>
    </source>
</evidence>
<evidence type="ECO:0000256" key="6">
    <source>
        <dbReference type="ARBA" id="ARBA00022737"/>
    </source>
</evidence>
<gene>
    <name evidence="17" type="ORF">B0T18DRAFT_323140</name>
</gene>
<evidence type="ECO:0000256" key="5">
    <source>
        <dbReference type="ARBA" id="ARBA00022692"/>
    </source>
</evidence>
<keyword evidence="8" id="KW-0067">ATP-binding</keyword>
<feature type="compositionally biased region" description="Basic and acidic residues" evidence="14">
    <location>
        <begin position="9"/>
        <end position="28"/>
    </location>
</feature>
<dbReference type="Gene3D" id="3.40.50.300">
    <property type="entry name" value="P-loop containing nucleotide triphosphate hydrolases"/>
    <property type="match status" value="2"/>
</dbReference>
<feature type="compositionally biased region" description="Polar residues" evidence="14">
    <location>
        <begin position="42"/>
        <end position="65"/>
    </location>
</feature>
<dbReference type="FunFam" id="3.40.50.300:FF:001650">
    <property type="entry name" value="ABC drug exporter AtrF"/>
    <property type="match status" value="1"/>
</dbReference>
<feature type="transmembrane region" description="Helical" evidence="15">
    <location>
        <begin position="1367"/>
        <end position="1386"/>
    </location>
</feature>
<feature type="transmembrane region" description="Helical" evidence="15">
    <location>
        <begin position="656"/>
        <end position="676"/>
    </location>
</feature>
<feature type="transmembrane region" description="Helical" evidence="15">
    <location>
        <begin position="1288"/>
        <end position="1307"/>
    </location>
</feature>
<keyword evidence="9 15" id="KW-1133">Transmembrane helix</keyword>
<feature type="region of interest" description="Disordered" evidence="14">
    <location>
        <begin position="873"/>
        <end position="897"/>
    </location>
</feature>
<dbReference type="FunFam" id="3.40.50.300:FF:000054">
    <property type="entry name" value="ABC multidrug transporter atrF"/>
    <property type="match status" value="1"/>
</dbReference>
<dbReference type="CDD" id="cd03233">
    <property type="entry name" value="ABCG_PDR_domain1"/>
    <property type="match status" value="1"/>
</dbReference>
<organism evidence="17 18">
    <name type="scientific">Schizothecium vesticola</name>
    <dbReference type="NCBI Taxonomy" id="314040"/>
    <lineage>
        <taxon>Eukaryota</taxon>
        <taxon>Fungi</taxon>
        <taxon>Dikarya</taxon>
        <taxon>Ascomycota</taxon>
        <taxon>Pezizomycotina</taxon>
        <taxon>Sordariomycetes</taxon>
        <taxon>Sordariomycetidae</taxon>
        <taxon>Sordariales</taxon>
        <taxon>Schizotheciaceae</taxon>
        <taxon>Schizothecium</taxon>
    </lineage>
</organism>
<feature type="transmembrane region" description="Helical" evidence="15">
    <location>
        <begin position="1255"/>
        <end position="1276"/>
    </location>
</feature>
<dbReference type="GO" id="GO:0140359">
    <property type="term" value="F:ABC-type transporter activity"/>
    <property type="evidence" value="ECO:0007669"/>
    <property type="project" value="InterPro"/>
</dbReference>
<feature type="compositionally biased region" description="Low complexity" evidence="14">
    <location>
        <begin position="117"/>
        <end position="126"/>
    </location>
</feature>
<keyword evidence="4" id="KW-1003">Cell membrane</keyword>
<dbReference type="GO" id="GO:0005524">
    <property type="term" value="F:ATP binding"/>
    <property type="evidence" value="ECO:0007669"/>
    <property type="project" value="UniProtKB-KW"/>
</dbReference>
<evidence type="ECO:0000313" key="17">
    <source>
        <dbReference type="EMBL" id="KAK0748962.1"/>
    </source>
</evidence>
<dbReference type="InterPro" id="IPR003593">
    <property type="entry name" value="AAA+_ATPase"/>
</dbReference>
<dbReference type="InterPro" id="IPR027417">
    <property type="entry name" value="P-loop_NTPase"/>
</dbReference>
<dbReference type="InterPro" id="IPR029481">
    <property type="entry name" value="ABC_trans_N"/>
</dbReference>
<keyword evidence="10 15" id="KW-0472">Membrane</keyword>
<dbReference type="Pfam" id="PF14510">
    <property type="entry name" value="ABC_trans_N"/>
    <property type="match status" value="1"/>
</dbReference>
<feature type="domain" description="ABC transporter" evidence="16">
    <location>
        <begin position="918"/>
        <end position="1156"/>
    </location>
</feature>
<keyword evidence="5 15" id="KW-0812">Transmembrane</keyword>
<feature type="transmembrane region" description="Helical" evidence="15">
    <location>
        <begin position="688"/>
        <end position="706"/>
    </location>
</feature>
<keyword evidence="3" id="KW-0813">Transport</keyword>
<feature type="compositionally biased region" description="Low complexity" evidence="14">
    <location>
        <begin position="96"/>
        <end position="109"/>
    </location>
</feature>
<evidence type="ECO:0000256" key="9">
    <source>
        <dbReference type="ARBA" id="ARBA00022989"/>
    </source>
</evidence>
<keyword evidence="7" id="KW-0547">Nucleotide-binding</keyword>
<sequence>MLGQTPQEVFRRRAAETIPETLHHRDDAQTAPDDDDNDNDINHGTSSGTTEVPGSDAASTTNATPTWGERDVGGPVCRLSAMNDFGELQQELARLTTTRSHVSVASRVASRPDARRQSLVSRLASRVSRRKSTAAGDDEPEDDDESPAESSDDDEFPLEQFMRDGHLEKRNEAGESTKKVGVIFKGLTVKGVNSSASFVRTLPEAILGTFGPDLYGILCRFFPALRVGHKGELRTLINDFTGVVRHGEMMMVLGRPGSGCSTFLKVIANNRETYASVDGVVSYSGISAEEASKHYRGEVVYNAEDDQHMPTLTVGQTLRFSLLNKTKKHMRDDVELIISSLLRMFAIQHTRNTLVGNGYVRGVSGGERKRVSIAETLATKSTVTCWDNSTRGLDASTALDYAKSLRIMTDVSDRTTITTLYQAGEGIYELMDKVLVIDEGRMLYQGPASEARQYFVDLGFHAPPRQTTADFLTSICDPVSRQFRPGFEDRCPKTAAELEKVFRASPAYQKVLTDVEDFEKYLQESGHADARVFQESVHDSKSRRVPKRSNYTVSFWKQVLACTRREFWLIWGDKTELYTKYFTIISNGLIVSSLFYNTPASTSGAFLRGGVVFFSVVFLGWLQLAELMKAVSGRVVVARHKEYAFYRPSAVTLARALTDLPMLIMPTVVFGVIIYFMTNLDVEAGKFFIYLLFVYITTLAITSLYRMMASLSPTIDDAVRFSGIALNILVIFAGYVISKPFLVSQKIWFGWLFYINPMSYAFEASLSNEFHGRMLACSPQNLVPQGPGILPANQGCAIAGALPGNTSVSGDDYLDAQFSYQRSHLWRNFGVVIAFGVLYLLVTVVATEALSFVGGGGGAIVFKKTKATKIATRATTTKDEESASSGEAVKKEEGLASAAKTRTHEDILGELDKSERIFTFEDLSYTVPTPQGPKRLLNKVNGYAKPGVMVALMGASGAGKTTLLNTLSQRQTVGVVTGDMLVDGKALGEEFQRGTGFVEQMDLHDETATVREALEFSAILRQGRDVSREEKLEYVEKIVDLLELEGIQHAIISSLGVEQKKRLTIGVELAAKPSLLLFLDEPTSGLDSQSAMSIVRFLRKLCAAGQAIICTIHQPSSDLIQEFDKILALNPGGNVFYFGPVGENGSAVIKYFADRGTDCPPGKNVAEFILETAAKGGSKVDGRRINWNREWRNSAEKAALREEIHVMKGERSKATIDAASLATTKPTTHEFAAPTLVQITQLSKRMFIHQWRDPSYMYGRLFTAFIVGVFNGFTFWDLGDSIADMQNRMFTCFLIILIPATVLNAVLPKFYLNRALWEAREHPSRIYGWVAFCTAEVLSEIPGSIVASVVYYLLWYFPSGLPRDTPTAGYVFLMTLLFFLFQSSWGQWICAWAPSFTVISNVLPFFLVIFSLFNGVVVPYSQLNVFWKYWLYWLNPSTYWISGVLTATLSHQTVRCAPHEAAYFDPPSGQTCLEFAGDFVRRAGQGYLINPNADALCGYCPFESGAEYLAALGIQPGKQWRDFGIFLVFCVTNWM</sequence>
<dbReference type="SUPFAM" id="SSF52540">
    <property type="entry name" value="P-loop containing nucleoside triphosphate hydrolases"/>
    <property type="match status" value="2"/>
</dbReference>
<comment type="caution">
    <text evidence="17">The sequence shown here is derived from an EMBL/GenBank/DDBJ whole genome shotgun (WGS) entry which is preliminary data.</text>
</comment>